<dbReference type="FunFam" id="1.20.1070.10:FF:000015">
    <property type="entry name" value="Olfactory receptor"/>
    <property type="match status" value="1"/>
</dbReference>
<dbReference type="GO" id="GO:0005886">
    <property type="term" value="C:plasma membrane"/>
    <property type="evidence" value="ECO:0007669"/>
    <property type="project" value="UniProtKB-SubCell"/>
</dbReference>
<dbReference type="AlphaFoldDB" id="A0A7M4DY24"/>
<dbReference type="Proteomes" id="UP000594220">
    <property type="component" value="Unplaced"/>
</dbReference>
<accession>A0A7M4DY24</accession>
<dbReference type="SUPFAM" id="SSF81321">
    <property type="entry name" value="Family A G protein-coupled receptor-like"/>
    <property type="match status" value="1"/>
</dbReference>
<dbReference type="PROSITE" id="PS50262">
    <property type="entry name" value="G_PROTEIN_RECEP_F1_2"/>
    <property type="match status" value="1"/>
</dbReference>
<dbReference type="GeneTree" id="ENSGT01140000282496"/>
<comment type="subcellular location">
    <subcellularLocation>
        <location evidence="1">Cell membrane</location>
        <topology evidence="1">Multi-pass membrane protein</topology>
    </subcellularLocation>
</comment>
<reference evidence="12" key="2">
    <citation type="submission" date="2025-09" db="UniProtKB">
        <authorList>
            <consortium name="Ensembl"/>
        </authorList>
    </citation>
    <scope>IDENTIFICATION</scope>
</reference>
<dbReference type="PANTHER" id="PTHR26453">
    <property type="entry name" value="OLFACTORY RECEPTOR"/>
    <property type="match status" value="1"/>
</dbReference>
<evidence type="ECO:0000256" key="3">
    <source>
        <dbReference type="ARBA" id="ARBA00022606"/>
    </source>
</evidence>
<organism evidence="12 13">
    <name type="scientific">Crocodylus porosus</name>
    <name type="common">Saltwater crocodile</name>
    <name type="synonym">Estuarine crocodile</name>
    <dbReference type="NCBI Taxonomy" id="8502"/>
    <lineage>
        <taxon>Eukaryota</taxon>
        <taxon>Metazoa</taxon>
        <taxon>Chordata</taxon>
        <taxon>Craniata</taxon>
        <taxon>Vertebrata</taxon>
        <taxon>Euteleostomi</taxon>
        <taxon>Archelosauria</taxon>
        <taxon>Archosauria</taxon>
        <taxon>Crocodylia</taxon>
        <taxon>Longirostres</taxon>
        <taxon>Crocodylidae</taxon>
        <taxon>Crocodylus</taxon>
    </lineage>
</organism>
<feature type="domain" description="G-protein coupled receptors family 1 profile" evidence="11">
    <location>
        <begin position="1"/>
        <end position="172"/>
    </location>
</feature>
<protein>
    <recommendedName>
        <fullName evidence="11">G-protein coupled receptors family 1 profile domain-containing protein</fullName>
    </recommendedName>
</protein>
<feature type="transmembrane region" description="Helical" evidence="10">
    <location>
        <begin position="119"/>
        <end position="142"/>
    </location>
</feature>
<dbReference type="Gene3D" id="1.20.1070.10">
    <property type="entry name" value="Rhodopsin 7-helix transmembrane proteins"/>
    <property type="match status" value="1"/>
</dbReference>
<evidence type="ECO:0000256" key="9">
    <source>
        <dbReference type="ARBA" id="ARBA00023224"/>
    </source>
</evidence>
<dbReference type="PRINTS" id="PR00245">
    <property type="entry name" value="OLFACTORYR"/>
</dbReference>
<keyword evidence="9" id="KW-0807">Transducer</keyword>
<keyword evidence="3" id="KW-0716">Sensory transduction</keyword>
<evidence type="ECO:0000256" key="1">
    <source>
        <dbReference type="ARBA" id="ARBA00004651"/>
    </source>
</evidence>
<keyword evidence="8" id="KW-0675">Receptor</keyword>
<dbReference type="Pfam" id="PF13853">
    <property type="entry name" value="7tm_4"/>
    <property type="match status" value="1"/>
</dbReference>
<evidence type="ECO:0000256" key="10">
    <source>
        <dbReference type="SAM" id="Phobius"/>
    </source>
</evidence>
<keyword evidence="7 10" id="KW-0472">Membrane</keyword>
<evidence type="ECO:0000256" key="4">
    <source>
        <dbReference type="ARBA" id="ARBA00022692"/>
    </source>
</evidence>
<proteinExistence type="predicted"/>
<evidence type="ECO:0000259" key="11">
    <source>
        <dbReference type="PROSITE" id="PS50262"/>
    </source>
</evidence>
<keyword evidence="4 10" id="KW-0812">Transmembrane</keyword>
<dbReference type="GO" id="GO:0004930">
    <property type="term" value="F:G protein-coupled receptor activity"/>
    <property type="evidence" value="ECO:0007669"/>
    <property type="project" value="UniProtKB-KW"/>
</dbReference>
<keyword evidence="6" id="KW-0297">G-protein coupled receptor</keyword>
<dbReference type="InterPro" id="IPR017452">
    <property type="entry name" value="GPCR_Rhodpsn_7TM"/>
</dbReference>
<keyword evidence="2" id="KW-1003">Cell membrane</keyword>
<feature type="transmembrane region" description="Helical" evidence="10">
    <location>
        <begin position="80"/>
        <end position="113"/>
    </location>
</feature>
<evidence type="ECO:0000256" key="5">
    <source>
        <dbReference type="ARBA" id="ARBA00022989"/>
    </source>
</evidence>
<dbReference type="Ensembl" id="ENSCPRT00005001789.1">
    <property type="protein sequence ID" value="ENSCPRP00005001522.1"/>
    <property type="gene ID" value="ENSCPRG00005001163.1"/>
</dbReference>
<evidence type="ECO:0000256" key="6">
    <source>
        <dbReference type="ARBA" id="ARBA00023040"/>
    </source>
</evidence>
<evidence type="ECO:0000256" key="2">
    <source>
        <dbReference type="ARBA" id="ARBA00022475"/>
    </source>
</evidence>
<dbReference type="GO" id="GO:0004984">
    <property type="term" value="F:olfactory receptor activity"/>
    <property type="evidence" value="ECO:0007669"/>
    <property type="project" value="InterPro"/>
</dbReference>
<sequence length="193" mass="21052">MAYNRFVAICNPLHYPLIMSGRMCIELATGAWSGAFLLTGLIALTVPSCLCGPNVISHFTCEVLAVLKLARSDSHASEMVVFATGVLALLLPFSFILVTCMCIGLAVLCIHSAQSRSKAVSTCSSHLTVVSIFYGTAMFMYLRPQFKSTSDQDKMVSLFYGALTPMMKPLTYSLRNKDVHGALRRVTSRKILA</sequence>
<dbReference type="InterPro" id="IPR000725">
    <property type="entry name" value="Olfact_rcpt"/>
</dbReference>
<evidence type="ECO:0000256" key="7">
    <source>
        <dbReference type="ARBA" id="ARBA00023136"/>
    </source>
</evidence>
<evidence type="ECO:0000313" key="13">
    <source>
        <dbReference type="Proteomes" id="UP000594220"/>
    </source>
</evidence>
<evidence type="ECO:0000313" key="12">
    <source>
        <dbReference type="Ensembl" id="ENSCPRP00005001522.1"/>
    </source>
</evidence>
<evidence type="ECO:0000256" key="8">
    <source>
        <dbReference type="ARBA" id="ARBA00023170"/>
    </source>
</evidence>
<reference evidence="12" key="1">
    <citation type="submission" date="2025-08" db="UniProtKB">
        <authorList>
            <consortium name="Ensembl"/>
        </authorList>
    </citation>
    <scope>IDENTIFICATION</scope>
</reference>
<keyword evidence="5 10" id="KW-1133">Transmembrane helix</keyword>
<name>A0A7M4DY24_CROPO</name>
<keyword evidence="13" id="KW-1185">Reference proteome</keyword>